<gene>
    <name evidence="2" type="primary">Necator_chrII.g5396</name>
    <name evidence="2" type="ORF">RB195_017603</name>
</gene>
<dbReference type="EMBL" id="JAVFWL010000002">
    <property type="protein sequence ID" value="KAK6733933.1"/>
    <property type="molecule type" value="Genomic_DNA"/>
</dbReference>
<feature type="region of interest" description="Disordered" evidence="1">
    <location>
        <begin position="1"/>
        <end position="45"/>
    </location>
</feature>
<dbReference type="Proteomes" id="UP001303046">
    <property type="component" value="Unassembled WGS sequence"/>
</dbReference>
<proteinExistence type="predicted"/>
<feature type="compositionally biased region" description="Basic and acidic residues" evidence="1">
    <location>
        <begin position="7"/>
        <end position="36"/>
    </location>
</feature>
<sequence>MIRARRSSVEKRAEMDEVTRAERARVDEQHKIDERTQTPAHHARAHGFRAAHALNAVVELSVERCELSTTIVHWPSLCSGGVLALRQSAEGKSSGDCPGIPHPLTIVLAN</sequence>
<reference evidence="2 3" key="1">
    <citation type="submission" date="2023-08" db="EMBL/GenBank/DDBJ databases">
        <title>A Necator americanus chromosomal reference genome.</title>
        <authorList>
            <person name="Ilik V."/>
            <person name="Petrzelkova K.J."/>
            <person name="Pardy F."/>
            <person name="Fuh T."/>
            <person name="Niatou-Singa F.S."/>
            <person name="Gouil Q."/>
            <person name="Baker L."/>
            <person name="Ritchie M.E."/>
            <person name="Jex A.R."/>
            <person name="Gazzola D."/>
            <person name="Li H."/>
            <person name="Toshio Fujiwara R."/>
            <person name="Zhan B."/>
            <person name="Aroian R.V."/>
            <person name="Pafco B."/>
            <person name="Schwarz E.M."/>
        </authorList>
    </citation>
    <scope>NUCLEOTIDE SEQUENCE [LARGE SCALE GENOMIC DNA]</scope>
    <source>
        <strain evidence="2 3">Aroian</strain>
        <tissue evidence="2">Whole animal</tissue>
    </source>
</reference>
<accession>A0ABR1C5Z0</accession>
<comment type="caution">
    <text evidence="2">The sequence shown here is derived from an EMBL/GenBank/DDBJ whole genome shotgun (WGS) entry which is preliminary data.</text>
</comment>
<organism evidence="2 3">
    <name type="scientific">Necator americanus</name>
    <name type="common">Human hookworm</name>
    <dbReference type="NCBI Taxonomy" id="51031"/>
    <lineage>
        <taxon>Eukaryota</taxon>
        <taxon>Metazoa</taxon>
        <taxon>Ecdysozoa</taxon>
        <taxon>Nematoda</taxon>
        <taxon>Chromadorea</taxon>
        <taxon>Rhabditida</taxon>
        <taxon>Rhabditina</taxon>
        <taxon>Rhabditomorpha</taxon>
        <taxon>Strongyloidea</taxon>
        <taxon>Ancylostomatidae</taxon>
        <taxon>Bunostominae</taxon>
        <taxon>Necator</taxon>
    </lineage>
</organism>
<name>A0ABR1C5Z0_NECAM</name>
<keyword evidence="3" id="KW-1185">Reference proteome</keyword>
<protein>
    <submittedName>
        <fullName evidence="2">Uncharacterized protein</fullName>
    </submittedName>
</protein>
<evidence type="ECO:0000256" key="1">
    <source>
        <dbReference type="SAM" id="MobiDB-lite"/>
    </source>
</evidence>
<evidence type="ECO:0000313" key="2">
    <source>
        <dbReference type="EMBL" id="KAK6733933.1"/>
    </source>
</evidence>
<evidence type="ECO:0000313" key="3">
    <source>
        <dbReference type="Proteomes" id="UP001303046"/>
    </source>
</evidence>